<keyword evidence="3" id="KW-1185">Reference proteome</keyword>
<organism evidence="2 3">
    <name type="scientific">Dactylosporangium salmoneum</name>
    <dbReference type="NCBI Taxonomy" id="53361"/>
    <lineage>
        <taxon>Bacteria</taxon>
        <taxon>Bacillati</taxon>
        <taxon>Actinomycetota</taxon>
        <taxon>Actinomycetes</taxon>
        <taxon>Micromonosporales</taxon>
        <taxon>Micromonosporaceae</taxon>
        <taxon>Dactylosporangium</taxon>
    </lineage>
</organism>
<sequence length="151" mass="16719">MPGVPLPPDLHDLFAEPDFWADHHGARERPFDGDRWEGHPGWMVTAEAGGGHALVLEIDIDHGATYLHLRGPGRPARHTLAWIDGAHPMPHALRWAELDLLGRAAALTDPGLRHPAYLCADGENIAGRARTTYSRRWSRTAPQPERGRGRT</sequence>
<dbReference type="EMBL" id="BAAARV010000063">
    <property type="protein sequence ID" value="GAA2366149.1"/>
    <property type="molecule type" value="Genomic_DNA"/>
</dbReference>
<accession>A0ABP5U041</accession>
<dbReference type="Proteomes" id="UP001501444">
    <property type="component" value="Unassembled WGS sequence"/>
</dbReference>
<name>A0ABP5U041_9ACTN</name>
<gene>
    <name evidence="2" type="ORF">GCM10010170_065000</name>
</gene>
<reference evidence="3" key="1">
    <citation type="journal article" date="2019" name="Int. J. Syst. Evol. Microbiol.">
        <title>The Global Catalogue of Microorganisms (GCM) 10K type strain sequencing project: providing services to taxonomists for standard genome sequencing and annotation.</title>
        <authorList>
            <consortium name="The Broad Institute Genomics Platform"/>
            <consortium name="The Broad Institute Genome Sequencing Center for Infectious Disease"/>
            <person name="Wu L."/>
            <person name="Ma J."/>
        </authorList>
    </citation>
    <scope>NUCLEOTIDE SEQUENCE [LARGE SCALE GENOMIC DNA]</scope>
    <source>
        <strain evidence="3">JCM 3272</strain>
    </source>
</reference>
<protein>
    <submittedName>
        <fullName evidence="2">Uncharacterized protein</fullName>
    </submittedName>
</protein>
<evidence type="ECO:0000256" key="1">
    <source>
        <dbReference type="SAM" id="MobiDB-lite"/>
    </source>
</evidence>
<comment type="caution">
    <text evidence="2">The sequence shown here is derived from an EMBL/GenBank/DDBJ whole genome shotgun (WGS) entry which is preliminary data.</text>
</comment>
<evidence type="ECO:0000313" key="3">
    <source>
        <dbReference type="Proteomes" id="UP001501444"/>
    </source>
</evidence>
<evidence type="ECO:0000313" key="2">
    <source>
        <dbReference type="EMBL" id="GAA2366149.1"/>
    </source>
</evidence>
<proteinExistence type="predicted"/>
<feature type="region of interest" description="Disordered" evidence="1">
    <location>
        <begin position="131"/>
        <end position="151"/>
    </location>
</feature>